<dbReference type="InterPro" id="IPR011043">
    <property type="entry name" value="Gal_Oxase/kelch_b-propeller"/>
</dbReference>
<protein>
    <submittedName>
        <fullName evidence="1">Uncharacterized protein</fullName>
    </submittedName>
</protein>
<keyword evidence="2" id="KW-1185">Reference proteome</keyword>
<gene>
    <name evidence="1" type="ORF">SteCoe_18340</name>
</gene>
<organism evidence="1 2">
    <name type="scientific">Stentor coeruleus</name>
    <dbReference type="NCBI Taxonomy" id="5963"/>
    <lineage>
        <taxon>Eukaryota</taxon>
        <taxon>Sar</taxon>
        <taxon>Alveolata</taxon>
        <taxon>Ciliophora</taxon>
        <taxon>Postciliodesmatophora</taxon>
        <taxon>Heterotrichea</taxon>
        <taxon>Heterotrichida</taxon>
        <taxon>Stentoridae</taxon>
        <taxon>Stentor</taxon>
    </lineage>
</organism>
<dbReference type="Gene3D" id="2.120.10.80">
    <property type="entry name" value="Kelch-type beta propeller"/>
    <property type="match status" value="1"/>
</dbReference>
<accession>A0A1R2BWM9</accession>
<dbReference type="AlphaFoldDB" id="A0A1R2BWM9"/>
<dbReference type="SUPFAM" id="SSF50965">
    <property type="entry name" value="Galactose oxidase, central domain"/>
    <property type="match status" value="1"/>
</dbReference>
<proteinExistence type="predicted"/>
<dbReference type="InterPro" id="IPR015915">
    <property type="entry name" value="Kelch-typ_b-propeller"/>
</dbReference>
<comment type="caution">
    <text evidence="1">The sequence shown here is derived from an EMBL/GenBank/DDBJ whole genome shotgun (WGS) entry which is preliminary data.</text>
</comment>
<sequence length="328" mass="38028">MIKFISPDNKEAKRILMDPNKRLPTNALVCKISTDYFFITGGINLSTWTHCAESYELQFQHKTILQKDDCPYIPHGGSLYVHEMQVYLVGSTQSTEQHNEADFDPDNPPEPFKPAKFMSIDVYNKHIKPAPILRFSIARGKWKEVKISPENLIESNGVIPERTPDQLYLPGTCKMDNKIMFIGGLVLNKTDEEEELVSNEDIYTFDLDTREVMLMKVKFDFGPLTELKCSRATKKRIIILGGYNKEMNYNKLIFRYTVDLGLKAKHITLPEECRFADNNNPIGKYRFSVFFGYPLVFLTRFRTDRREYINIAAQPPEEKKIEESKIDE</sequence>
<dbReference type="EMBL" id="MPUH01000388">
    <property type="protein sequence ID" value="OMJ81223.1"/>
    <property type="molecule type" value="Genomic_DNA"/>
</dbReference>
<name>A0A1R2BWM9_9CILI</name>
<evidence type="ECO:0000313" key="2">
    <source>
        <dbReference type="Proteomes" id="UP000187209"/>
    </source>
</evidence>
<evidence type="ECO:0000313" key="1">
    <source>
        <dbReference type="EMBL" id="OMJ81223.1"/>
    </source>
</evidence>
<reference evidence="1 2" key="1">
    <citation type="submission" date="2016-11" db="EMBL/GenBank/DDBJ databases">
        <title>The macronuclear genome of Stentor coeruleus: a giant cell with tiny introns.</title>
        <authorList>
            <person name="Slabodnick M."/>
            <person name="Ruby J.G."/>
            <person name="Reiff S.B."/>
            <person name="Swart E.C."/>
            <person name="Gosai S."/>
            <person name="Prabakaran S."/>
            <person name="Witkowska E."/>
            <person name="Larue G.E."/>
            <person name="Fisher S."/>
            <person name="Freeman R.M."/>
            <person name="Gunawardena J."/>
            <person name="Chu W."/>
            <person name="Stover N.A."/>
            <person name="Gregory B.D."/>
            <person name="Nowacki M."/>
            <person name="Derisi J."/>
            <person name="Roy S.W."/>
            <person name="Marshall W.F."/>
            <person name="Sood P."/>
        </authorList>
    </citation>
    <scope>NUCLEOTIDE SEQUENCE [LARGE SCALE GENOMIC DNA]</scope>
    <source>
        <strain evidence="1">WM001</strain>
    </source>
</reference>
<dbReference type="Proteomes" id="UP000187209">
    <property type="component" value="Unassembled WGS sequence"/>
</dbReference>